<dbReference type="Pfam" id="PF13884">
    <property type="entry name" value="Peptidase_S74"/>
    <property type="match status" value="1"/>
</dbReference>
<feature type="compositionally biased region" description="Polar residues" evidence="2">
    <location>
        <begin position="133"/>
        <end position="154"/>
    </location>
</feature>
<reference evidence="5" key="1">
    <citation type="submission" date="2020-09" db="EMBL/GenBank/DDBJ databases">
        <authorList>
            <person name="Kim M.K."/>
        </authorList>
    </citation>
    <scope>NUCLEOTIDE SEQUENCE</scope>
    <source>
        <strain evidence="5">BT704</strain>
    </source>
</reference>
<comment type="caution">
    <text evidence="5">The sequence shown here is derived from an EMBL/GenBank/DDBJ whole genome shotgun (WGS) entry which is preliminary data.</text>
</comment>
<name>A0A927GH25_9BACT</name>
<dbReference type="InterPro" id="IPR030392">
    <property type="entry name" value="S74_ICA"/>
</dbReference>
<feature type="coiled-coil region" evidence="1">
    <location>
        <begin position="334"/>
        <end position="361"/>
    </location>
</feature>
<feature type="signal peptide" evidence="3">
    <location>
        <begin position="1"/>
        <end position="20"/>
    </location>
</feature>
<feature type="region of interest" description="Disordered" evidence="2">
    <location>
        <begin position="132"/>
        <end position="154"/>
    </location>
</feature>
<proteinExistence type="predicted"/>
<feature type="domain" description="Peptidase S74" evidence="4">
    <location>
        <begin position="255"/>
        <end position="348"/>
    </location>
</feature>
<dbReference type="AlphaFoldDB" id="A0A927GH25"/>
<evidence type="ECO:0000259" key="4">
    <source>
        <dbReference type="PROSITE" id="PS51688"/>
    </source>
</evidence>
<accession>A0A927GH25</accession>
<evidence type="ECO:0000256" key="2">
    <source>
        <dbReference type="SAM" id="MobiDB-lite"/>
    </source>
</evidence>
<protein>
    <submittedName>
        <fullName evidence="5">Tail fiber domain-containing protein</fullName>
    </submittedName>
</protein>
<dbReference type="InterPro" id="IPR011049">
    <property type="entry name" value="Serralysin-like_metalloprot_C"/>
</dbReference>
<organism evidence="5 6">
    <name type="scientific">Spirosoma validum</name>
    <dbReference type="NCBI Taxonomy" id="2771355"/>
    <lineage>
        <taxon>Bacteria</taxon>
        <taxon>Pseudomonadati</taxon>
        <taxon>Bacteroidota</taxon>
        <taxon>Cytophagia</taxon>
        <taxon>Cytophagales</taxon>
        <taxon>Cytophagaceae</taxon>
        <taxon>Spirosoma</taxon>
    </lineage>
</organism>
<dbReference type="RefSeq" id="WP_191043118.1">
    <property type="nucleotide sequence ID" value="NZ_JACXAA010000023.1"/>
</dbReference>
<dbReference type="GO" id="GO:0019867">
    <property type="term" value="C:outer membrane"/>
    <property type="evidence" value="ECO:0007669"/>
    <property type="project" value="InterPro"/>
</dbReference>
<dbReference type="InterPro" id="IPR008640">
    <property type="entry name" value="Adhesin_Head_dom"/>
</dbReference>
<feature type="chain" id="PRO_5037825973" evidence="3">
    <location>
        <begin position="21"/>
        <end position="386"/>
    </location>
</feature>
<gene>
    <name evidence="5" type="ORF">IC230_31785</name>
</gene>
<dbReference type="SUPFAM" id="SSF101967">
    <property type="entry name" value="Adhesin YadA, collagen-binding domain"/>
    <property type="match status" value="2"/>
</dbReference>
<dbReference type="EMBL" id="JACXAA010000023">
    <property type="protein sequence ID" value="MBD2757494.1"/>
    <property type="molecule type" value="Genomic_DNA"/>
</dbReference>
<evidence type="ECO:0000256" key="3">
    <source>
        <dbReference type="SAM" id="SignalP"/>
    </source>
</evidence>
<evidence type="ECO:0000256" key="1">
    <source>
        <dbReference type="SAM" id="Coils"/>
    </source>
</evidence>
<evidence type="ECO:0000313" key="6">
    <source>
        <dbReference type="Proteomes" id="UP000653797"/>
    </source>
</evidence>
<dbReference type="Pfam" id="PF05658">
    <property type="entry name" value="YadA_head"/>
    <property type="match status" value="3"/>
</dbReference>
<keyword evidence="1" id="KW-0175">Coiled coil</keyword>
<dbReference type="PROSITE" id="PS51688">
    <property type="entry name" value="ICA"/>
    <property type="match status" value="1"/>
</dbReference>
<dbReference type="CDD" id="cd12820">
    <property type="entry name" value="LbR_YadA-like"/>
    <property type="match status" value="1"/>
</dbReference>
<dbReference type="Gene3D" id="2.150.10.10">
    <property type="entry name" value="Serralysin-like metalloprotease, C-terminal"/>
    <property type="match status" value="2"/>
</dbReference>
<keyword evidence="3" id="KW-0732">Signal</keyword>
<evidence type="ECO:0000313" key="5">
    <source>
        <dbReference type="EMBL" id="MBD2757494.1"/>
    </source>
</evidence>
<dbReference type="Proteomes" id="UP000653797">
    <property type="component" value="Unassembled WGS sequence"/>
</dbReference>
<keyword evidence="6" id="KW-1185">Reference proteome</keyword>
<sequence>MKKYLLLNGLLFMTATASLAQVGIGTTNPKAFFNVSAGRTVLFGSDTNQVVSTNKLIWYASQGAFRVGYVDSDAWSRSSASDNTRVGRYSFASGYNSTASGTLSTAMGYNSTASDTLSTAMGQSTARGAYSTAMGQSTASGDNSTAMGQGTTASGDNSTAMGYITTAMGGYSTAMGFVTTASGDFSTAMGNLVSTNQQAGSFILGDHSSANTTTNNDARDQMMMRFAGGYKLFSNAAASFGVYLSPGGNAWQTLSDSTRKENFRSVDGAGFLQKIAQLKLGSWNYKGQDAKHYRHYGPMAQEFFAAFGHDELGVIGEDKSINQADFDGVNLIAIQALIQEVEQLKAQNKSLREENAALKTQTQARLDKIEAALQGQMTSHTLTRQP</sequence>